<dbReference type="AlphaFoldDB" id="A0A840TLJ2"/>
<dbReference type="GO" id="GO:0044718">
    <property type="term" value="P:siderophore transmembrane transport"/>
    <property type="evidence" value="ECO:0007669"/>
    <property type="project" value="TreeGrafter"/>
</dbReference>
<dbReference type="Proteomes" id="UP000557307">
    <property type="component" value="Unassembled WGS sequence"/>
</dbReference>
<protein>
    <submittedName>
        <fullName evidence="14">Outer membrane receptor for ferrienterochelin and colicin</fullName>
    </submittedName>
</protein>
<keyword evidence="15" id="KW-1185">Reference proteome</keyword>
<dbReference type="InterPro" id="IPR036942">
    <property type="entry name" value="Beta-barrel_TonB_sf"/>
</dbReference>
<gene>
    <name evidence="14" type="ORF">HNQ92_003234</name>
</gene>
<evidence type="ECO:0000256" key="2">
    <source>
        <dbReference type="ARBA" id="ARBA00022448"/>
    </source>
</evidence>
<comment type="subcellular location">
    <subcellularLocation>
        <location evidence="1 10">Cell outer membrane</location>
        <topology evidence="1 10">Multi-pass membrane protein</topology>
    </subcellularLocation>
</comment>
<keyword evidence="3 10" id="KW-1134">Transmembrane beta strand</keyword>
<feature type="domain" description="TonB-dependent receptor-like beta-barrel" evidence="12">
    <location>
        <begin position="370"/>
        <end position="821"/>
    </location>
</feature>
<dbReference type="InterPro" id="IPR000531">
    <property type="entry name" value="Beta-barrel_TonB"/>
</dbReference>
<dbReference type="EMBL" id="JACHGF010000004">
    <property type="protein sequence ID" value="MBB5285086.1"/>
    <property type="molecule type" value="Genomic_DNA"/>
</dbReference>
<name>A0A840TLJ2_9BACT</name>
<dbReference type="Gene3D" id="2.170.130.10">
    <property type="entry name" value="TonB-dependent receptor, plug domain"/>
    <property type="match status" value="1"/>
</dbReference>
<evidence type="ECO:0000256" key="11">
    <source>
        <dbReference type="RuleBase" id="RU003357"/>
    </source>
</evidence>
<dbReference type="GO" id="GO:0015344">
    <property type="term" value="F:siderophore uptake transmembrane transporter activity"/>
    <property type="evidence" value="ECO:0007669"/>
    <property type="project" value="TreeGrafter"/>
</dbReference>
<accession>A0A840TLJ2</accession>
<comment type="similarity">
    <text evidence="10 11">Belongs to the TonB-dependent receptor family.</text>
</comment>
<evidence type="ECO:0000256" key="4">
    <source>
        <dbReference type="ARBA" id="ARBA00022692"/>
    </source>
</evidence>
<feature type="domain" description="TonB-dependent receptor plug" evidence="13">
    <location>
        <begin position="122"/>
        <end position="230"/>
    </location>
</feature>
<evidence type="ECO:0000256" key="1">
    <source>
        <dbReference type="ARBA" id="ARBA00004571"/>
    </source>
</evidence>
<keyword evidence="4 10" id="KW-0812">Transmembrane</keyword>
<proteinExistence type="inferred from homology"/>
<dbReference type="Gene3D" id="2.40.170.20">
    <property type="entry name" value="TonB-dependent receptor, beta-barrel domain"/>
    <property type="match status" value="1"/>
</dbReference>
<organism evidence="14 15">
    <name type="scientific">Rhabdobacter roseus</name>
    <dbReference type="NCBI Taxonomy" id="1655419"/>
    <lineage>
        <taxon>Bacteria</taxon>
        <taxon>Pseudomonadati</taxon>
        <taxon>Bacteroidota</taxon>
        <taxon>Cytophagia</taxon>
        <taxon>Cytophagales</taxon>
        <taxon>Cytophagaceae</taxon>
        <taxon>Rhabdobacter</taxon>
    </lineage>
</organism>
<dbReference type="InterPro" id="IPR037066">
    <property type="entry name" value="Plug_dom_sf"/>
</dbReference>
<dbReference type="InterPro" id="IPR039426">
    <property type="entry name" value="TonB-dep_rcpt-like"/>
</dbReference>
<dbReference type="PANTHER" id="PTHR30069">
    <property type="entry name" value="TONB-DEPENDENT OUTER MEMBRANE RECEPTOR"/>
    <property type="match status" value="1"/>
</dbReference>
<reference evidence="14 15" key="1">
    <citation type="submission" date="2020-08" db="EMBL/GenBank/DDBJ databases">
        <title>Genomic Encyclopedia of Type Strains, Phase IV (KMG-IV): sequencing the most valuable type-strain genomes for metagenomic binning, comparative biology and taxonomic classification.</title>
        <authorList>
            <person name="Goeker M."/>
        </authorList>
    </citation>
    <scope>NUCLEOTIDE SEQUENCE [LARGE SCALE GENOMIC DNA]</scope>
    <source>
        <strain evidence="14 15">DSM 105074</strain>
    </source>
</reference>
<dbReference type="GO" id="GO:0009279">
    <property type="term" value="C:cell outer membrane"/>
    <property type="evidence" value="ECO:0007669"/>
    <property type="project" value="UniProtKB-SubCell"/>
</dbReference>
<keyword evidence="2 10" id="KW-0813">Transport</keyword>
<keyword evidence="7 10" id="KW-0472">Membrane</keyword>
<dbReference type="InterPro" id="IPR012910">
    <property type="entry name" value="Plug_dom"/>
</dbReference>
<keyword evidence="5" id="KW-0732">Signal</keyword>
<dbReference type="PANTHER" id="PTHR30069:SF29">
    <property type="entry name" value="HEMOGLOBIN AND HEMOGLOBIN-HAPTOGLOBIN-BINDING PROTEIN 1-RELATED"/>
    <property type="match status" value="1"/>
</dbReference>
<keyword evidence="8 14" id="KW-0675">Receptor</keyword>
<keyword evidence="9 10" id="KW-0998">Cell outer membrane</keyword>
<evidence type="ECO:0000256" key="6">
    <source>
        <dbReference type="ARBA" id="ARBA00023077"/>
    </source>
</evidence>
<evidence type="ECO:0000256" key="8">
    <source>
        <dbReference type="ARBA" id="ARBA00023170"/>
    </source>
</evidence>
<comment type="caution">
    <text evidence="14">The sequence shown here is derived from an EMBL/GenBank/DDBJ whole genome shotgun (WGS) entry which is preliminary data.</text>
</comment>
<dbReference type="SUPFAM" id="SSF56935">
    <property type="entry name" value="Porins"/>
    <property type="match status" value="1"/>
</dbReference>
<sequence>MHGTVGWAQGNCDASVVIPEADRRYRLGNFDEVLSLLKPCLKNGFSSTAQVQAYKIAALTYMAMDSLPQAAESVRYILGINQNYEPEYSALPQFKELVIQQKQLQERIIQVTSVSKKAENLLQVPATVTVLTSDDILKRGYRDLTQLLSDIPGFDVIRGNGPGYMVFYQRGYRSTGNDRSILLVDGVEENDLQSDNIQFSRQYALSDIDRVEIIYGPASTMYGANAFVGVINLITKKVLDKEMPEGKKMSFSGTGQVRYAGMNTKVFDGVATARTKDVAVSVTARMFTSDELDLSRYPEWNYDARVPDDYLRRNITGEARAQQYLQSTNLETRFPQSNLYEVQRSAAGVPTAINLTEAGRQKAAELDNQYLFNASINGNPVEYNNYSQNWMFRAKVEFSDFTLSLLNWKTDEGAVPWYTNQSRLVTRDLTRWVWLNRALSLTYNKYINDKVQLLNLTSYRLHELEGETNLASYRGYYNGSLSIIDLLNNRQPTYSVPYWYRVSNQLRNEFRVLWTPITKLDINSGVELRNSIIQGNYITSLMETPDETGRPDSTLAGGDNFKVIDLGVFSQATYNWTEQLKVVLGVRMDYNQIRQNGGYGVVVNPRLAAVYTKGKFVLKGIYAEAFKDASYLQKYATTSERLLNNPTLQPEKVKNIEASAYVKFSKSTSMSLVGYHANYSNAVGLTRTTTPAGVPTSQFQALGRRRIMGLQAEAKYESSKLNLWANFTYTNPLDLSNESGEAVRLSDIADWMCNVGGVYTITKQLNLSVTTNYVSARKTGAGTSGSSNPITRFDPIFVLNSALTYENIFKGVSAQVQGSNLLNAEYFVPGTRAAEGVASASRFPQDRRNISIALLFDIN</sequence>
<dbReference type="Pfam" id="PF00593">
    <property type="entry name" value="TonB_dep_Rec_b-barrel"/>
    <property type="match status" value="1"/>
</dbReference>
<evidence type="ECO:0000256" key="7">
    <source>
        <dbReference type="ARBA" id="ARBA00023136"/>
    </source>
</evidence>
<evidence type="ECO:0000313" key="14">
    <source>
        <dbReference type="EMBL" id="MBB5285086.1"/>
    </source>
</evidence>
<evidence type="ECO:0000256" key="10">
    <source>
        <dbReference type="PROSITE-ProRule" id="PRU01360"/>
    </source>
</evidence>
<evidence type="ECO:0000313" key="15">
    <source>
        <dbReference type="Proteomes" id="UP000557307"/>
    </source>
</evidence>
<evidence type="ECO:0000259" key="13">
    <source>
        <dbReference type="Pfam" id="PF07715"/>
    </source>
</evidence>
<evidence type="ECO:0000256" key="3">
    <source>
        <dbReference type="ARBA" id="ARBA00022452"/>
    </source>
</evidence>
<evidence type="ECO:0000259" key="12">
    <source>
        <dbReference type="Pfam" id="PF00593"/>
    </source>
</evidence>
<keyword evidence="6 11" id="KW-0798">TonB box</keyword>
<evidence type="ECO:0000256" key="9">
    <source>
        <dbReference type="ARBA" id="ARBA00023237"/>
    </source>
</evidence>
<dbReference type="PROSITE" id="PS52016">
    <property type="entry name" value="TONB_DEPENDENT_REC_3"/>
    <property type="match status" value="1"/>
</dbReference>
<dbReference type="Pfam" id="PF07715">
    <property type="entry name" value="Plug"/>
    <property type="match status" value="1"/>
</dbReference>
<evidence type="ECO:0000256" key="5">
    <source>
        <dbReference type="ARBA" id="ARBA00022729"/>
    </source>
</evidence>
<dbReference type="RefSeq" id="WP_184175022.1">
    <property type="nucleotide sequence ID" value="NZ_JACHGF010000004.1"/>
</dbReference>